<keyword evidence="1" id="KW-0812">Transmembrane</keyword>
<dbReference type="Proteomes" id="UP001254488">
    <property type="component" value="Unassembled WGS sequence"/>
</dbReference>
<keyword evidence="1" id="KW-1133">Transmembrane helix</keyword>
<protein>
    <recommendedName>
        <fullName evidence="4">Glycosyltransferase RgtA/B/C/D-like domain-containing protein</fullName>
    </recommendedName>
</protein>
<reference evidence="2 3" key="1">
    <citation type="submission" date="2023-09" db="EMBL/GenBank/DDBJ databases">
        <authorList>
            <person name="Rey-Velasco X."/>
        </authorList>
    </citation>
    <scope>NUCLEOTIDE SEQUENCE [LARGE SCALE GENOMIC DNA]</scope>
    <source>
        <strain evidence="2 3">W242</strain>
    </source>
</reference>
<dbReference type="RefSeq" id="WP_311333004.1">
    <property type="nucleotide sequence ID" value="NZ_JAVRHZ010000004.1"/>
</dbReference>
<evidence type="ECO:0000313" key="3">
    <source>
        <dbReference type="Proteomes" id="UP001254488"/>
    </source>
</evidence>
<feature type="transmembrane region" description="Helical" evidence="1">
    <location>
        <begin position="157"/>
        <end position="184"/>
    </location>
</feature>
<evidence type="ECO:0000313" key="2">
    <source>
        <dbReference type="EMBL" id="MDT0556051.1"/>
    </source>
</evidence>
<sequence>MSKYLHIFRYGFFAFVIVYLIVSINYFTQINVGAGDEALFIYDLNYISKYGWQAAIEKGISIPYMLISYLFSLFFEEYIALRVVNIFLFIGLIFYFFKIKKLRNLDFYALLLFYFATAGYFFKGINDPLFVIALVIFFTETYFILKTKEKQNIAVLFTALIFVVFTRALFVVFLPAILFSIYLIRKQIKLSFKKMIPAIFFLMLFSIINIPSIAKNNTLSYDAKDPPPNAISNWAQRQYLAQLQVNNGERDNFTHPSWKETDQYLIVNGEDSLPKGILSGLTFNIDLTIKEFFKDLGYIIVYSSRQLGLILPILFYFGFLLFMKQKKITSTSYACSIITIMTTIFALIIISYIELRWFGSFFLLAILAFSELIQKKQLHNFITVAHYLIMIAICCYGIVQKVI</sequence>
<proteinExistence type="predicted"/>
<evidence type="ECO:0008006" key="4">
    <source>
        <dbReference type="Google" id="ProtNLM"/>
    </source>
</evidence>
<keyword evidence="3" id="KW-1185">Reference proteome</keyword>
<feature type="transmembrane region" description="Helical" evidence="1">
    <location>
        <begin position="380"/>
        <end position="399"/>
    </location>
</feature>
<comment type="caution">
    <text evidence="2">The sequence shown here is derived from an EMBL/GenBank/DDBJ whole genome shotgun (WGS) entry which is preliminary data.</text>
</comment>
<gene>
    <name evidence="2" type="ORF">RM538_08555</name>
</gene>
<keyword evidence="1" id="KW-0472">Membrane</keyword>
<feature type="transmembrane region" description="Helical" evidence="1">
    <location>
        <begin position="296"/>
        <end position="321"/>
    </location>
</feature>
<organism evidence="2 3">
    <name type="scientific">Patiriisocius hiemis</name>
    <dbReference type="NCBI Taxonomy" id="3075604"/>
    <lineage>
        <taxon>Bacteria</taxon>
        <taxon>Pseudomonadati</taxon>
        <taxon>Bacteroidota</taxon>
        <taxon>Flavobacteriia</taxon>
        <taxon>Flavobacteriales</taxon>
        <taxon>Flavobacteriaceae</taxon>
        <taxon>Patiriisocius</taxon>
    </lineage>
</organism>
<feature type="transmembrane region" description="Helical" evidence="1">
    <location>
        <begin position="196"/>
        <end position="214"/>
    </location>
</feature>
<feature type="transmembrane region" description="Helical" evidence="1">
    <location>
        <begin position="79"/>
        <end position="99"/>
    </location>
</feature>
<name>A0ABU2YCY5_9FLAO</name>
<evidence type="ECO:0000256" key="1">
    <source>
        <dbReference type="SAM" id="Phobius"/>
    </source>
</evidence>
<feature type="transmembrane region" description="Helical" evidence="1">
    <location>
        <begin position="7"/>
        <end position="30"/>
    </location>
</feature>
<feature type="transmembrane region" description="Helical" evidence="1">
    <location>
        <begin position="333"/>
        <end position="351"/>
    </location>
</feature>
<dbReference type="EMBL" id="JAVRHZ010000004">
    <property type="protein sequence ID" value="MDT0556051.1"/>
    <property type="molecule type" value="Genomic_DNA"/>
</dbReference>
<feature type="transmembrane region" description="Helical" evidence="1">
    <location>
        <begin position="105"/>
        <end position="122"/>
    </location>
</feature>
<accession>A0ABU2YCY5</accession>